<gene>
    <name evidence="2" type="ORF">ACFQGD_02470</name>
</gene>
<keyword evidence="1" id="KW-0472">Membrane</keyword>
<dbReference type="RefSeq" id="WP_345406786.1">
    <property type="nucleotide sequence ID" value="NZ_BAABLA010000123.1"/>
</dbReference>
<proteinExistence type="predicted"/>
<keyword evidence="3" id="KW-1185">Reference proteome</keyword>
<keyword evidence="1" id="KW-1133">Transmembrane helix</keyword>
<organism evidence="2 3">
    <name type="scientific">Haloechinothrix salitolerans</name>
    <dbReference type="NCBI Taxonomy" id="926830"/>
    <lineage>
        <taxon>Bacteria</taxon>
        <taxon>Bacillati</taxon>
        <taxon>Actinomycetota</taxon>
        <taxon>Actinomycetes</taxon>
        <taxon>Pseudonocardiales</taxon>
        <taxon>Pseudonocardiaceae</taxon>
        <taxon>Haloechinothrix</taxon>
    </lineage>
</organism>
<evidence type="ECO:0000256" key="1">
    <source>
        <dbReference type="SAM" id="Phobius"/>
    </source>
</evidence>
<name>A0ABW2BT68_9PSEU</name>
<feature type="transmembrane region" description="Helical" evidence="1">
    <location>
        <begin position="12"/>
        <end position="31"/>
    </location>
</feature>
<accession>A0ABW2BT68</accession>
<protein>
    <submittedName>
        <fullName evidence="2">Uncharacterized protein</fullName>
    </submittedName>
</protein>
<evidence type="ECO:0000313" key="3">
    <source>
        <dbReference type="Proteomes" id="UP001596337"/>
    </source>
</evidence>
<sequence>MSTFDVLEHHGAWRLAAFLGCVAVFLLLHLARWPFRLIERALLAVQRGLDARITTALTPPAARPFHTTATA</sequence>
<evidence type="ECO:0000313" key="2">
    <source>
        <dbReference type="EMBL" id="MFC6866003.1"/>
    </source>
</evidence>
<reference evidence="3" key="1">
    <citation type="journal article" date="2019" name="Int. J. Syst. Evol. Microbiol.">
        <title>The Global Catalogue of Microorganisms (GCM) 10K type strain sequencing project: providing services to taxonomists for standard genome sequencing and annotation.</title>
        <authorList>
            <consortium name="The Broad Institute Genomics Platform"/>
            <consortium name="The Broad Institute Genome Sequencing Center for Infectious Disease"/>
            <person name="Wu L."/>
            <person name="Ma J."/>
        </authorList>
    </citation>
    <scope>NUCLEOTIDE SEQUENCE [LARGE SCALE GENOMIC DNA]</scope>
    <source>
        <strain evidence="3">KCTC 32255</strain>
    </source>
</reference>
<comment type="caution">
    <text evidence="2">The sequence shown here is derived from an EMBL/GenBank/DDBJ whole genome shotgun (WGS) entry which is preliminary data.</text>
</comment>
<dbReference type="Proteomes" id="UP001596337">
    <property type="component" value="Unassembled WGS sequence"/>
</dbReference>
<keyword evidence="1" id="KW-0812">Transmembrane</keyword>
<dbReference type="EMBL" id="JBHSXX010000001">
    <property type="protein sequence ID" value="MFC6866003.1"/>
    <property type="molecule type" value="Genomic_DNA"/>
</dbReference>